<accession>A0A4D7Z543</accession>
<evidence type="ECO:0000256" key="1">
    <source>
        <dbReference type="ARBA" id="ARBA00010062"/>
    </source>
</evidence>
<dbReference type="InterPro" id="IPR028081">
    <property type="entry name" value="Leu-bd"/>
</dbReference>
<dbReference type="InterPro" id="IPR006311">
    <property type="entry name" value="TAT_signal"/>
</dbReference>
<name>A0A4D7Z543_AGRTU</name>
<evidence type="ECO:0000256" key="3">
    <source>
        <dbReference type="ARBA" id="ARBA00022729"/>
    </source>
</evidence>
<comment type="similarity">
    <text evidence="1">Belongs to the leucine-binding protein family.</text>
</comment>
<dbReference type="PRINTS" id="PR00337">
    <property type="entry name" value="LEUILEVALBP"/>
</dbReference>
<keyword evidence="4" id="KW-0029">Amino-acid transport</keyword>
<dbReference type="PROSITE" id="PS51318">
    <property type="entry name" value="TAT"/>
    <property type="match status" value="1"/>
</dbReference>
<dbReference type="Proteomes" id="UP000298649">
    <property type="component" value="Plasmid pAtCFBP7129a"/>
</dbReference>
<dbReference type="PANTHER" id="PTHR30483:SF6">
    <property type="entry name" value="PERIPLASMIC BINDING PROTEIN OF ABC TRANSPORTER FOR NATURAL AMINO ACIDS"/>
    <property type="match status" value="1"/>
</dbReference>
<keyword evidence="3" id="KW-0732">Signal</keyword>
<evidence type="ECO:0000313" key="7">
    <source>
        <dbReference type="Proteomes" id="UP000298649"/>
    </source>
</evidence>
<dbReference type="AlphaFoldDB" id="A0A4D7Z543"/>
<gene>
    <name evidence="6" type="ORF">CFBP7129_25870</name>
</gene>
<dbReference type="EMBL" id="CP039924">
    <property type="protein sequence ID" value="QCL97663.1"/>
    <property type="molecule type" value="Genomic_DNA"/>
</dbReference>
<dbReference type="Pfam" id="PF13458">
    <property type="entry name" value="Peripla_BP_6"/>
    <property type="match status" value="1"/>
</dbReference>
<protein>
    <submittedName>
        <fullName evidence="6">ABC transporter substrate-binding protein</fullName>
    </submittedName>
</protein>
<dbReference type="SUPFAM" id="SSF53822">
    <property type="entry name" value="Periplasmic binding protein-like I"/>
    <property type="match status" value="1"/>
</dbReference>
<geneLocation type="plasmid" evidence="7">
    <name>patcfbp7129a</name>
</geneLocation>
<keyword evidence="6" id="KW-0614">Plasmid</keyword>
<sequence>MIFRHDSGITRRTALKGMAAGASVLAAPSYLRAQSAQTIKIGYISPQTGQMAPFGETDAFALDFIRKHLAKGIEVGGKTYAVDIIERDAQSNPNRAAELAGELCQNDNVHMLIPASTTDVTLPVSEQGELFEVPTISSTAPWQAVILPRGGANRAFNWTYHFFWGLEDIIQTFANMWMSVETNKKVGLLLPRNADGEVWGDAKIGLPATLSAVGFEVIAPSKFEVRTNDFSAQINAFKEAGCDILGGLVFPADLRTATIQMAQQGFKPKIMTVAAGLLFPSAVEAMGQLGAGMSTEIWWTPAFPYKSTLTGETSADLAAKWEKATGKQWTQPLGYSHAMWEIIVDTLKRAADPMDRGAIRDALKATNLDTVVGNVNWSKGPHPNVSKTPILGGQWRKGDKWPYDLKIVETKLYPIMKPEISLERKSW</sequence>
<dbReference type="InterPro" id="IPR051010">
    <property type="entry name" value="BCAA_transport"/>
</dbReference>
<dbReference type="PANTHER" id="PTHR30483">
    <property type="entry name" value="LEUCINE-SPECIFIC-BINDING PROTEIN"/>
    <property type="match status" value="1"/>
</dbReference>
<keyword evidence="2" id="KW-0813">Transport</keyword>
<feature type="domain" description="Leucine-binding protein" evidence="5">
    <location>
        <begin position="38"/>
        <end position="385"/>
    </location>
</feature>
<proteinExistence type="inferred from homology"/>
<dbReference type="RefSeq" id="WP_137006023.1">
    <property type="nucleotide sequence ID" value="NZ_CP039924.1"/>
</dbReference>
<dbReference type="InterPro" id="IPR028082">
    <property type="entry name" value="Peripla_BP_I"/>
</dbReference>
<reference evidence="6 7" key="1">
    <citation type="submission" date="2019-04" db="EMBL/GenBank/DDBJ databases">
        <title>Complete genome sequence of Agrobacterium tumefaciens CFBP7129.</title>
        <authorList>
            <person name="Haryono M."/>
            <person name="Lin Y.-C."/>
            <person name="Lai E.-M."/>
            <person name="Kuo C.-H."/>
        </authorList>
    </citation>
    <scope>NUCLEOTIDE SEQUENCE [LARGE SCALE GENOMIC DNA]</scope>
    <source>
        <strain evidence="6 7">CFBP7129</strain>
        <plasmid evidence="7">patcfbp7129a</plasmid>
    </source>
</reference>
<evidence type="ECO:0000259" key="5">
    <source>
        <dbReference type="Pfam" id="PF13458"/>
    </source>
</evidence>
<dbReference type="Gene3D" id="3.40.50.2300">
    <property type="match status" value="2"/>
</dbReference>
<organism evidence="6 7">
    <name type="scientific">Agrobacterium tumefaciens</name>
    <dbReference type="NCBI Taxonomy" id="358"/>
    <lineage>
        <taxon>Bacteria</taxon>
        <taxon>Pseudomonadati</taxon>
        <taxon>Pseudomonadota</taxon>
        <taxon>Alphaproteobacteria</taxon>
        <taxon>Hyphomicrobiales</taxon>
        <taxon>Rhizobiaceae</taxon>
        <taxon>Rhizobium/Agrobacterium group</taxon>
        <taxon>Agrobacterium</taxon>
        <taxon>Agrobacterium tumefaciens complex</taxon>
    </lineage>
</organism>
<dbReference type="InterPro" id="IPR000709">
    <property type="entry name" value="Leu_Ile_Val-bd"/>
</dbReference>
<dbReference type="CDD" id="cd06337">
    <property type="entry name" value="PBP1_ABC_ligand_binding-like"/>
    <property type="match status" value="1"/>
</dbReference>
<evidence type="ECO:0000256" key="2">
    <source>
        <dbReference type="ARBA" id="ARBA00022448"/>
    </source>
</evidence>
<evidence type="ECO:0000256" key="4">
    <source>
        <dbReference type="ARBA" id="ARBA00022970"/>
    </source>
</evidence>
<dbReference type="GO" id="GO:0006865">
    <property type="term" value="P:amino acid transport"/>
    <property type="evidence" value="ECO:0007669"/>
    <property type="project" value="UniProtKB-KW"/>
</dbReference>
<evidence type="ECO:0000313" key="6">
    <source>
        <dbReference type="EMBL" id="QCL97663.1"/>
    </source>
</evidence>